<evidence type="ECO:0000313" key="3">
    <source>
        <dbReference type="EMBL" id="TYG83822.1"/>
    </source>
</evidence>
<keyword evidence="2" id="KW-0732">Signal</keyword>
<keyword evidence="1" id="KW-1133">Transmembrane helix</keyword>
<keyword evidence="1" id="KW-0812">Transmembrane</keyword>
<feature type="signal peptide" evidence="2">
    <location>
        <begin position="1"/>
        <end position="17"/>
    </location>
</feature>
<keyword evidence="4" id="KW-1185">Reference proteome</keyword>
<evidence type="ECO:0000313" key="4">
    <source>
        <dbReference type="Proteomes" id="UP000323506"/>
    </source>
</evidence>
<protein>
    <submittedName>
        <fullName evidence="3">Uncharacterized protein</fullName>
    </submittedName>
</protein>
<sequence>MLVRLLLIQFEAFLCSGATPLCCCIFLYFPTTFPHLYLWDNNLQQFKIKFDLIPLFLAEPIAQN</sequence>
<evidence type="ECO:0000256" key="1">
    <source>
        <dbReference type="SAM" id="Phobius"/>
    </source>
</evidence>
<dbReference type="AlphaFoldDB" id="A0A5D2DSB6"/>
<dbReference type="Proteomes" id="UP000323506">
    <property type="component" value="Chromosome D01"/>
</dbReference>
<name>A0A5D2DSB6_GOSDA</name>
<proteinExistence type="predicted"/>
<accession>A0A5D2DSB6</accession>
<feature type="transmembrane region" description="Helical" evidence="1">
    <location>
        <begin position="12"/>
        <end position="29"/>
    </location>
</feature>
<gene>
    <name evidence="3" type="ORF">ES288_D01G198900v1</name>
</gene>
<dbReference type="EMBL" id="CM017701">
    <property type="protein sequence ID" value="TYG83822.1"/>
    <property type="molecule type" value="Genomic_DNA"/>
</dbReference>
<organism evidence="3 4">
    <name type="scientific">Gossypium darwinii</name>
    <name type="common">Darwin's cotton</name>
    <name type="synonym">Gossypium barbadense var. darwinii</name>
    <dbReference type="NCBI Taxonomy" id="34276"/>
    <lineage>
        <taxon>Eukaryota</taxon>
        <taxon>Viridiplantae</taxon>
        <taxon>Streptophyta</taxon>
        <taxon>Embryophyta</taxon>
        <taxon>Tracheophyta</taxon>
        <taxon>Spermatophyta</taxon>
        <taxon>Magnoliopsida</taxon>
        <taxon>eudicotyledons</taxon>
        <taxon>Gunneridae</taxon>
        <taxon>Pentapetalae</taxon>
        <taxon>rosids</taxon>
        <taxon>malvids</taxon>
        <taxon>Malvales</taxon>
        <taxon>Malvaceae</taxon>
        <taxon>Malvoideae</taxon>
        <taxon>Gossypium</taxon>
    </lineage>
</organism>
<evidence type="ECO:0000256" key="2">
    <source>
        <dbReference type="SAM" id="SignalP"/>
    </source>
</evidence>
<keyword evidence="1" id="KW-0472">Membrane</keyword>
<reference evidence="3 4" key="1">
    <citation type="submission" date="2019-06" db="EMBL/GenBank/DDBJ databases">
        <title>WGS assembly of Gossypium darwinii.</title>
        <authorList>
            <person name="Chen Z.J."/>
            <person name="Sreedasyam A."/>
            <person name="Ando A."/>
            <person name="Song Q."/>
            <person name="De L."/>
            <person name="Hulse-Kemp A."/>
            <person name="Ding M."/>
            <person name="Ye W."/>
            <person name="Kirkbride R."/>
            <person name="Jenkins J."/>
            <person name="Plott C."/>
            <person name="Lovell J."/>
            <person name="Lin Y.-M."/>
            <person name="Vaughn R."/>
            <person name="Liu B."/>
            <person name="Li W."/>
            <person name="Simpson S."/>
            <person name="Scheffler B."/>
            <person name="Saski C."/>
            <person name="Grover C."/>
            <person name="Hu G."/>
            <person name="Conover J."/>
            <person name="Carlson J."/>
            <person name="Shu S."/>
            <person name="Boston L."/>
            <person name="Williams M."/>
            <person name="Peterson D."/>
            <person name="Mcgee K."/>
            <person name="Jones D."/>
            <person name="Wendel J."/>
            <person name="Stelly D."/>
            <person name="Grimwood J."/>
            <person name="Schmutz J."/>
        </authorList>
    </citation>
    <scope>NUCLEOTIDE SEQUENCE [LARGE SCALE GENOMIC DNA]</scope>
    <source>
        <strain evidence="3">1808015.09</strain>
    </source>
</reference>
<feature type="chain" id="PRO_5022716693" evidence="2">
    <location>
        <begin position="18"/>
        <end position="64"/>
    </location>
</feature>